<dbReference type="Gene3D" id="2.40.170.20">
    <property type="entry name" value="TonB-dependent receptor, beta-barrel domain"/>
    <property type="match status" value="1"/>
</dbReference>
<evidence type="ECO:0000256" key="8">
    <source>
        <dbReference type="ARBA" id="ARBA00023004"/>
    </source>
</evidence>
<dbReference type="CDD" id="cd01347">
    <property type="entry name" value="ligand_gated_channel"/>
    <property type="match status" value="1"/>
</dbReference>
<evidence type="ECO:0000256" key="13">
    <source>
        <dbReference type="ARBA" id="ARBA00023237"/>
    </source>
</evidence>
<dbReference type="NCBIfam" id="TIGR01783">
    <property type="entry name" value="TonB-siderophor"/>
    <property type="match status" value="1"/>
</dbReference>
<sequence length="787" mass="88099">MIKNLILFIVILFSSGITFGQRGDLKGSVVTKNNEPITSANISILKTGKGTTTNTSGEYLIKNIKAGTYNLKVSFIGYLTKEISFIIKADETTSLPQITLQEDEEQLNEVLVNGHKNPYVIKKASSSLRLKTPIKQLPQNVQIVSSELLENQMVTNILEGAFRNVSGVSNIEHWGAFARINMRGFRLPAFRNGVNIQDSWGPLSEDMFMVDRIEFVKGPSGFMMAAGEPGGFYNVVTKKPTEQKTANISLMAGSYDTYRAAVDLGGSLTDDKRFLSRLNVMYQHTGSHRDFEDSERYGIAPSLSYKISDKTTFLTEFSYQNLDMIQGAAYVFAPVSRGYASLDRNFTMIDKNFPSTKIKEVSILNKLSHQFNENWSIEAQYVAMNFQQEGATPWTYSIDENGNADRWINIGDAISTGEYFQIYTNGKFNTGGVEHNILAGFDFTEKEYIADFSQAASIDVITPFNTFDPVYGNAVYPTFDRSLPLEQRKSYGYGNNIRSFYAQDELKFLDNKIRLTLAGRHTQLTPQGSETVNKFTPRVGLSADITNQITVYGLYDQSFLAESAALFSGETPKPVEGTIYEGGFKTSFFDGKLQAALSAYLITKNNLATTDYDNPQTDEDGNITSYPFSVQLGEVQSKGFEFDLQGQITDELGIVLNYANTNVEITEDTNPDLIGNKIAGHAKHMTNGWVNYNFNKNTALKGFGLSLGYQYQIDRSSWAWGTDNETDLPDYFRLDGGINWKNDTWRIGLNINNILDEYLYSGANYGSYLYWQSEPGINGRLSVSYKF</sequence>
<dbReference type="OrthoDB" id="9775095at2"/>
<dbReference type="GO" id="GO:0015344">
    <property type="term" value="F:siderophore uptake transmembrane transporter activity"/>
    <property type="evidence" value="ECO:0007669"/>
    <property type="project" value="TreeGrafter"/>
</dbReference>
<evidence type="ECO:0000256" key="3">
    <source>
        <dbReference type="ARBA" id="ARBA00022448"/>
    </source>
</evidence>
<dbReference type="Pfam" id="PF00593">
    <property type="entry name" value="TonB_dep_Rec_b-barrel"/>
    <property type="match status" value="1"/>
</dbReference>
<evidence type="ECO:0000256" key="12">
    <source>
        <dbReference type="ARBA" id="ARBA00023170"/>
    </source>
</evidence>
<evidence type="ECO:0000256" key="2">
    <source>
        <dbReference type="ARBA" id="ARBA00009810"/>
    </source>
</evidence>
<keyword evidence="8" id="KW-0408">Iron</keyword>
<dbReference type="InterPro" id="IPR036942">
    <property type="entry name" value="Beta-barrel_TonB_sf"/>
</dbReference>
<dbReference type="Gene3D" id="2.60.40.1120">
    <property type="entry name" value="Carboxypeptidase-like, regulatory domain"/>
    <property type="match status" value="1"/>
</dbReference>
<dbReference type="GO" id="GO:0015891">
    <property type="term" value="P:siderophore transport"/>
    <property type="evidence" value="ECO:0007669"/>
    <property type="project" value="InterPro"/>
</dbReference>
<keyword evidence="10 15" id="KW-0798">TonB box</keyword>
<dbReference type="InterPro" id="IPR012910">
    <property type="entry name" value="Plug_dom"/>
</dbReference>
<gene>
    <name evidence="18" type="ORF">C7447_103316</name>
</gene>
<evidence type="ECO:0000259" key="16">
    <source>
        <dbReference type="Pfam" id="PF00593"/>
    </source>
</evidence>
<dbReference type="PANTHER" id="PTHR32552">
    <property type="entry name" value="FERRICHROME IRON RECEPTOR-RELATED"/>
    <property type="match status" value="1"/>
</dbReference>
<dbReference type="Gene3D" id="2.170.130.10">
    <property type="entry name" value="TonB-dependent receptor, plug domain"/>
    <property type="match status" value="1"/>
</dbReference>
<dbReference type="InterPro" id="IPR008969">
    <property type="entry name" value="CarboxyPept-like_regulatory"/>
</dbReference>
<dbReference type="AlphaFoldDB" id="A0A5S5DT13"/>
<dbReference type="InterPro" id="IPR039426">
    <property type="entry name" value="TonB-dep_rcpt-like"/>
</dbReference>
<keyword evidence="19" id="KW-1185">Reference proteome</keyword>
<comment type="similarity">
    <text evidence="2 14 15">Belongs to the TonB-dependent receptor family.</text>
</comment>
<evidence type="ECO:0000259" key="17">
    <source>
        <dbReference type="Pfam" id="PF07715"/>
    </source>
</evidence>
<dbReference type="InterPro" id="IPR037066">
    <property type="entry name" value="Plug_dom_sf"/>
</dbReference>
<feature type="domain" description="TonB-dependent receptor-like beta-barrel" evidence="16">
    <location>
        <begin position="308"/>
        <end position="754"/>
    </location>
</feature>
<keyword evidence="9" id="KW-0406">Ion transport</keyword>
<name>A0A5S5DT13_9FLAO</name>
<dbReference type="EMBL" id="VNIA01000003">
    <property type="protein sequence ID" value="TYP98146.1"/>
    <property type="molecule type" value="Genomic_DNA"/>
</dbReference>
<evidence type="ECO:0000256" key="6">
    <source>
        <dbReference type="ARBA" id="ARBA00022692"/>
    </source>
</evidence>
<dbReference type="SUPFAM" id="SSF49464">
    <property type="entry name" value="Carboxypeptidase regulatory domain-like"/>
    <property type="match status" value="1"/>
</dbReference>
<keyword evidence="4 14" id="KW-1134">Transmembrane beta strand</keyword>
<reference evidence="18 19" key="1">
    <citation type="submission" date="2019-07" db="EMBL/GenBank/DDBJ databases">
        <title>Genomic Encyclopedia of Type Strains, Phase IV (KMG-IV): sequencing the most valuable type-strain genomes for metagenomic binning, comparative biology and taxonomic classification.</title>
        <authorList>
            <person name="Goeker M."/>
        </authorList>
    </citation>
    <scope>NUCLEOTIDE SEQUENCE [LARGE SCALE GENOMIC DNA]</scope>
    <source>
        <strain evidence="18 19">DSM 18961</strain>
    </source>
</reference>
<keyword evidence="12 18" id="KW-0675">Receptor</keyword>
<evidence type="ECO:0000256" key="10">
    <source>
        <dbReference type="ARBA" id="ARBA00023077"/>
    </source>
</evidence>
<dbReference type="GO" id="GO:0009279">
    <property type="term" value="C:cell outer membrane"/>
    <property type="evidence" value="ECO:0007669"/>
    <property type="project" value="UniProtKB-SubCell"/>
</dbReference>
<evidence type="ECO:0000313" key="19">
    <source>
        <dbReference type="Proteomes" id="UP000323136"/>
    </source>
</evidence>
<dbReference type="InterPro" id="IPR000531">
    <property type="entry name" value="Beta-barrel_TonB"/>
</dbReference>
<dbReference type="RefSeq" id="WP_148870476.1">
    <property type="nucleotide sequence ID" value="NZ_VNIA01000003.1"/>
</dbReference>
<protein>
    <submittedName>
        <fullName evidence="18">Iron complex outermembrane receptor protein</fullName>
    </submittedName>
</protein>
<evidence type="ECO:0000256" key="5">
    <source>
        <dbReference type="ARBA" id="ARBA00022496"/>
    </source>
</evidence>
<accession>A0A5S5DT13</accession>
<dbReference type="GO" id="GO:0038023">
    <property type="term" value="F:signaling receptor activity"/>
    <property type="evidence" value="ECO:0007669"/>
    <property type="project" value="InterPro"/>
</dbReference>
<comment type="subcellular location">
    <subcellularLocation>
        <location evidence="1 14">Cell outer membrane</location>
        <topology evidence="1 14">Multi-pass membrane protein</topology>
    </subcellularLocation>
</comment>
<dbReference type="SUPFAM" id="SSF56935">
    <property type="entry name" value="Porins"/>
    <property type="match status" value="1"/>
</dbReference>
<dbReference type="Proteomes" id="UP000323136">
    <property type="component" value="Unassembled WGS sequence"/>
</dbReference>
<comment type="caution">
    <text evidence="18">The sequence shown here is derived from an EMBL/GenBank/DDBJ whole genome shotgun (WGS) entry which is preliminary data.</text>
</comment>
<dbReference type="Pfam" id="PF13715">
    <property type="entry name" value="CarbopepD_reg_2"/>
    <property type="match status" value="1"/>
</dbReference>
<evidence type="ECO:0000256" key="4">
    <source>
        <dbReference type="ARBA" id="ARBA00022452"/>
    </source>
</evidence>
<evidence type="ECO:0000256" key="14">
    <source>
        <dbReference type="PROSITE-ProRule" id="PRU01360"/>
    </source>
</evidence>
<feature type="domain" description="TonB-dependent receptor plug" evidence="17">
    <location>
        <begin position="134"/>
        <end position="231"/>
    </location>
</feature>
<evidence type="ECO:0000313" key="18">
    <source>
        <dbReference type="EMBL" id="TYP98146.1"/>
    </source>
</evidence>
<evidence type="ECO:0000256" key="9">
    <source>
        <dbReference type="ARBA" id="ARBA00023065"/>
    </source>
</evidence>
<evidence type="ECO:0000256" key="1">
    <source>
        <dbReference type="ARBA" id="ARBA00004571"/>
    </source>
</evidence>
<keyword evidence="6 14" id="KW-0812">Transmembrane</keyword>
<dbReference type="PANTHER" id="PTHR32552:SF68">
    <property type="entry name" value="FERRICHROME OUTER MEMBRANE TRANSPORTER_PHAGE RECEPTOR"/>
    <property type="match status" value="1"/>
</dbReference>
<keyword evidence="5" id="KW-0410">Iron transport</keyword>
<organism evidence="18 19">
    <name type="scientific">Tenacibaculum adriaticum</name>
    <dbReference type="NCBI Taxonomy" id="413713"/>
    <lineage>
        <taxon>Bacteria</taxon>
        <taxon>Pseudomonadati</taxon>
        <taxon>Bacteroidota</taxon>
        <taxon>Flavobacteriia</taxon>
        <taxon>Flavobacteriales</taxon>
        <taxon>Flavobacteriaceae</taxon>
        <taxon>Tenacibaculum</taxon>
    </lineage>
</organism>
<dbReference type="PROSITE" id="PS52016">
    <property type="entry name" value="TONB_DEPENDENT_REC_3"/>
    <property type="match status" value="1"/>
</dbReference>
<dbReference type="InterPro" id="IPR010105">
    <property type="entry name" value="TonB_sidphr_rcpt"/>
</dbReference>
<keyword evidence="13 14" id="KW-0998">Cell outer membrane</keyword>
<evidence type="ECO:0000256" key="15">
    <source>
        <dbReference type="RuleBase" id="RU003357"/>
    </source>
</evidence>
<proteinExistence type="inferred from homology"/>
<evidence type="ECO:0000256" key="11">
    <source>
        <dbReference type="ARBA" id="ARBA00023136"/>
    </source>
</evidence>
<keyword evidence="7" id="KW-0732">Signal</keyword>
<keyword evidence="11 14" id="KW-0472">Membrane</keyword>
<evidence type="ECO:0000256" key="7">
    <source>
        <dbReference type="ARBA" id="ARBA00022729"/>
    </source>
</evidence>
<keyword evidence="3 14" id="KW-0813">Transport</keyword>
<dbReference type="Pfam" id="PF07715">
    <property type="entry name" value="Plug"/>
    <property type="match status" value="1"/>
</dbReference>